<organism evidence="1 2">
    <name type="scientific">Paramagnetospirillum marisnigri</name>
    <dbReference type="NCBI Taxonomy" id="1285242"/>
    <lineage>
        <taxon>Bacteria</taxon>
        <taxon>Pseudomonadati</taxon>
        <taxon>Pseudomonadota</taxon>
        <taxon>Alphaproteobacteria</taxon>
        <taxon>Rhodospirillales</taxon>
        <taxon>Magnetospirillaceae</taxon>
        <taxon>Paramagnetospirillum</taxon>
    </lineage>
</organism>
<name>A0A178MMW1_9PROT</name>
<evidence type="ECO:0000313" key="1">
    <source>
        <dbReference type="EMBL" id="OAN49405.1"/>
    </source>
</evidence>
<dbReference type="Proteomes" id="UP000078428">
    <property type="component" value="Unassembled WGS sequence"/>
</dbReference>
<gene>
    <name evidence="1" type="ORF">A6A04_19455</name>
</gene>
<dbReference type="AlphaFoldDB" id="A0A178MMW1"/>
<protein>
    <submittedName>
        <fullName evidence="1">Uncharacterized protein</fullName>
    </submittedName>
</protein>
<comment type="caution">
    <text evidence="1">The sequence shown here is derived from an EMBL/GenBank/DDBJ whole genome shotgun (WGS) entry which is preliminary data.</text>
</comment>
<reference evidence="1 2" key="1">
    <citation type="submission" date="2016-04" db="EMBL/GenBank/DDBJ databases">
        <title>Draft genome sequence of freshwater magnetotactic bacteria Magnetospirillum marisnigri SP-1 and Magnetospirillum moscoviense BB-1.</title>
        <authorList>
            <person name="Koziaeva V."/>
            <person name="Dziuba M.V."/>
            <person name="Ivanov T.M."/>
            <person name="Kuznetsov B."/>
            <person name="Grouzdev D.S."/>
        </authorList>
    </citation>
    <scope>NUCLEOTIDE SEQUENCE [LARGE SCALE GENOMIC DNA]</scope>
    <source>
        <strain evidence="1 2">SP-1</strain>
    </source>
</reference>
<dbReference type="EMBL" id="LWQT01000064">
    <property type="protein sequence ID" value="OAN49405.1"/>
    <property type="molecule type" value="Genomic_DNA"/>
</dbReference>
<accession>A0A178MMW1</accession>
<sequence>MALESGDTLAIEPCCNFLGGDAAGVHGKDSPHHLGLFFNDLALSGFGCLAVLGRGEGLVSIGQTTGHLALGDTARLPTAGLVSEVLGELLSDQSQHGDVHVGDLTRVQGVYPNPLGGEDVVHASQIGETTAQPIHAFANDNIEPMALGVGQHALILGAEGRASADFRVSIDLNH</sequence>
<keyword evidence="2" id="KW-1185">Reference proteome</keyword>
<evidence type="ECO:0000313" key="2">
    <source>
        <dbReference type="Proteomes" id="UP000078428"/>
    </source>
</evidence>
<proteinExistence type="predicted"/>